<protein>
    <recommendedName>
        <fullName evidence="12">D-alanine--D-alanine ligase</fullName>
        <ecNumber evidence="12">6.3.2.4</ecNumber>
    </recommendedName>
    <alternativeName>
        <fullName evidence="12">D-Ala-D-Ala ligase</fullName>
    </alternativeName>
    <alternativeName>
        <fullName evidence="12">D-alanylalanine synthetase</fullName>
    </alternativeName>
</protein>
<evidence type="ECO:0000256" key="5">
    <source>
        <dbReference type="ARBA" id="ARBA00022741"/>
    </source>
</evidence>
<dbReference type="Gene3D" id="3.30.470.20">
    <property type="entry name" value="ATP-grasp fold, B domain"/>
    <property type="match status" value="1"/>
</dbReference>
<evidence type="ECO:0000256" key="3">
    <source>
        <dbReference type="ARBA" id="ARBA00022598"/>
    </source>
</evidence>
<evidence type="ECO:0000256" key="2">
    <source>
        <dbReference type="ARBA" id="ARBA00010871"/>
    </source>
</evidence>
<accession>A0AAU7GJ75</accession>
<dbReference type="EMBL" id="CP157390">
    <property type="protein sequence ID" value="XBM50059.1"/>
    <property type="molecule type" value="Genomic_DNA"/>
</dbReference>
<evidence type="ECO:0000256" key="15">
    <source>
        <dbReference type="PROSITE-ProRule" id="PRU00409"/>
    </source>
</evidence>
<evidence type="ECO:0000256" key="4">
    <source>
        <dbReference type="ARBA" id="ARBA00022723"/>
    </source>
</evidence>
<dbReference type="PROSITE" id="PS00844">
    <property type="entry name" value="DALA_DALA_LIGASE_2"/>
    <property type="match status" value="1"/>
</dbReference>
<dbReference type="SUPFAM" id="SSF52440">
    <property type="entry name" value="PreATP-grasp domain"/>
    <property type="match status" value="1"/>
</dbReference>
<dbReference type="InterPro" id="IPR016185">
    <property type="entry name" value="PreATP-grasp_dom_sf"/>
</dbReference>
<comment type="function">
    <text evidence="12">Cell wall formation.</text>
</comment>
<comment type="cofactor">
    <cofactor evidence="14">
        <name>Mg(2+)</name>
        <dbReference type="ChEBI" id="CHEBI:18420"/>
    </cofactor>
    <cofactor evidence="14">
        <name>Mn(2+)</name>
        <dbReference type="ChEBI" id="CHEBI:29035"/>
    </cofactor>
    <text evidence="14">Binds 2 magnesium or manganese ions per subunit.</text>
</comment>
<keyword evidence="3 12" id="KW-0436">Ligase</keyword>
<feature type="active site" evidence="13">
    <location>
        <position position="167"/>
    </location>
</feature>
<dbReference type="InterPro" id="IPR013815">
    <property type="entry name" value="ATP_grasp_subdomain_1"/>
</dbReference>
<evidence type="ECO:0000256" key="11">
    <source>
        <dbReference type="ARBA" id="ARBA00023316"/>
    </source>
</evidence>
<dbReference type="GO" id="GO:0046872">
    <property type="term" value="F:metal ion binding"/>
    <property type="evidence" value="ECO:0007669"/>
    <property type="project" value="UniProtKB-KW"/>
</dbReference>
<organism evidence="17">
    <name type="scientific">Leifsonia sp. NPDC080035</name>
    <dbReference type="NCBI Taxonomy" id="3143936"/>
    <lineage>
        <taxon>Bacteria</taxon>
        <taxon>Bacillati</taxon>
        <taxon>Actinomycetota</taxon>
        <taxon>Actinomycetes</taxon>
        <taxon>Micrococcales</taxon>
        <taxon>Microbacteriaceae</taxon>
        <taxon>Leifsonia</taxon>
    </lineage>
</organism>
<dbReference type="Pfam" id="PF01820">
    <property type="entry name" value="Dala_Dala_lig_N"/>
    <property type="match status" value="2"/>
</dbReference>
<sequence length="337" mass="34175">MSGVRTVVVLGGGTSSEHDVSLASARDIAAALTGDRWRVVEFVQGRDGSWSGPDGAAGVGGPPGLPGLSGLAGLVAALVDADVVIPAFHGAGGEDGTLAGLLELAGVSYVGSGVGAGALGMDKRVTKLLAVDAGVAVAPGVVVTSPDDARLAAVPLPAIVKPNSGGSSHGLAVVTDRARLAGAVAAALDGDDRVLVEAMVRGREIDVGVLELPDGSLRCSAPLEIVKADDEVFDTEAKYGREPAFALPADIPASVAGELQQQARTMFRALGCAGLARVDFFLTESGPVLNEVNTFPGFTSRSQFPRMFASEGMGYPELVETLAETALARRGRAQRVP</sequence>
<feature type="binding site" evidence="14">
    <location>
        <position position="291"/>
    </location>
    <ligand>
        <name>Mg(2+)</name>
        <dbReference type="ChEBI" id="CHEBI:18420"/>
        <label>1</label>
    </ligand>
</feature>
<comment type="catalytic activity">
    <reaction evidence="12">
        <text>2 D-alanine + ATP = D-alanyl-D-alanine + ADP + phosphate + H(+)</text>
        <dbReference type="Rhea" id="RHEA:11224"/>
        <dbReference type="ChEBI" id="CHEBI:15378"/>
        <dbReference type="ChEBI" id="CHEBI:30616"/>
        <dbReference type="ChEBI" id="CHEBI:43474"/>
        <dbReference type="ChEBI" id="CHEBI:57416"/>
        <dbReference type="ChEBI" id="CHEBI:57822"/>
        <dbReference type="ChEBI" id="CHEBI:456216"/>
        <dbReference type="EC" id="6.3.2.4"/>
    </reaction>
</comment>
<dbReference type="Gene3D" id="3.30.1490.20">
    <property type="entry name" value="ATP-grasp fold, A domain"/>
    <property type="match status" value="1"/>
</dbReference>
<dbReference type="GO" id="GO:0005524">
    <property type="term" value="F:ATP binding"/>
    <property type="evidence" value="ECO:0007669"/>
    <property type="project" value="UniProtKB-UniRule"/>
</dbReference>
<dbReference type="PIRSF" id="PIRSF039102">
    <property type="entry name" value="Ddl/VanB"/>
    <property type="match status" value="1"/>
</dbReference>
<dbReference type="Pfam" id="PF07478">
    <property type="entry name" value="Dala_Dala_lig_C"/>
    <property type="match status" value="1"/>
</dbReference>
<dbReference type="RefSeq" id="WP_348789969.1">
    <property type="nucleotide sequence ID" value="NZ_CP157390.1"/>
</dbReference>
<dbReference type="InterPro" id="IPR011761">
    <property type="entry name" value="ATP-grasp"/>
</dbReference>
<keyword evidence="4 14" id="KW-0479">Metal-binding</keyword>
<dbReference type="PROSITE" id="PS00843">
    <property type="entry name" value="DALA_DALA_LIGASE_1"/>
    <property type="match status" value="1"/>
</dbReference>
<feature type="active site" evidence="13">
    <location>
        <position position="17"/>
    </location>
</feature>
<evidence type="ECO:0000256" key="8">
    <source>
        <dbReference type="ARBA" id="ARBA00022960"/>
    </source>
</evidence>
<evidence type="ECO:0000313" key="17">
    <source>
        <dbReference type="EMBL" id="XBM50059.1"/>
    </source>
</evidence>
<comment type="pathway">
    <text evidence="12">Cell wall biogenesis; peptidoglycan biosynthesis.</text>
</comment>
<dbReference type="NCBIfam" id="TIGR01205">
    <property type="entry name" value="D_ala_D_alaTIGR"/>
    <property type="match status" value="1"/>
</dbReference>
<dbReference type="PANTHER" id="PTHR23132:SF25">
    <property type="entry name" value="D-ALANINE--D-ALANINE LIGASE A"/>
    <property type="match status" value="1"/>
</dbReference>
<evidence type="ECO:0000256" key="10">
    <source>
        <dbReference type="ARBA" id="ARBA00023211"/>
    </source>
</evidence>
<feature type="binding site" evidence="14">
    <location>
        <position position="293"/>
    </location>
    <ligand>
        <name>Mg(2+)</name>
        <dbReference type="ChEBI" id="CHEBI:18420"/>
        <label>2</label>
    </ligand>
</feature>
<evidence type="ECO:0000259" key="16">
    <source>
        <dbReference type="PROSITE" id="PS50975"/>
    </source>
</evidence>
<feature type="binding site" evidence="14">
    <location>
        <position position="279"/>
    </location>
    <ligand>
        <name>Mg(2+)</name>
        <dbReference type="ChEBI" id="CHEBI:18420"/>
        <label>1</label>
    </ligand>
</feature>
<dbReference type="GO" id="GO:0071555">
    <property type="term" value="P:cell wall organization"/>
    <property type="evidence" value="ECO:0007669"/>
    <property type="project" value="UniProtKB-KW"/>
</dbReference>
<evidence type="ECO:0000256" key="6">
    <source>
        <dbReference type="ARBA" id="ARBA00022840"/>
    </source>
</evidence>
<dbReference type="PANTHER" id="PTHR23132">
    <property type="entry name" value="D-ALANINE--D-ALANINE LIGASE"/>
    <property type="match status" value="1"/>
</dbReference>
<evidence type="ECO:0000256" key="9">
    <source>
        <dbReference type="ARBA" id="ARBA00022984"/>
    </source>
</evidence>
<comment type="subcellular location">
    <subcellularLocation>
        <location evidence="12">Cytoplasm</location>
    </subcellularLocation>
</comment>
<comment type="similarity">
    <text evidence="2 12">Belongs to the D-alanine--D-alanine ligase family.</text>
</comment>
<feature type="domain" description="ATP-grasp" evidence="16">
    <location>
        <begin position="127"/>
        <end position="324"/>
    </location>
</feature>
<dbReference type="GO" id="GO:0005829">
    <property type="term" value="C:cytosol"/>
    <property type="evidence" value="ECO:0007669"/>
    <property type="project" value="TreeGrafter"/>
</dbReference>
<keyword evidence="11 12" id="KW-0961">Cell wall biogenesis/degradation</keyword>
<proteinExistence type="inferred from homology"/>
<dbReference type="Gene3D" id="3.40.50.20">
    <property type="match status" value="1"/>
</dbReference>
<feature type="binding site" evidence="14">
    <location>
        <position position="291"/>
    </location>
    <ligand>
        <name>Mg(2+)</name>
        <dbReference type="ChEBI" id="CHEBI:18420"/>
        <label>2</label>
    </ligand>
</feature>
<dbReference type="InterPro" id="IPR011127">
    <property type="entry name" value="Dala_Dala_lig_N"/>
</dbReference>
<keyword evidence="5 15" id="KW-0547">Nucleotide-binding</keyword>
<keyword evidence="9 12" id="KW-0573">Peptidoglycan synthesis</keyword>
<name>A0AAU7GJ75_9MICO</name>
<dbReference type="PROSITE" id="PS50975">
    <property type="entry name" value="ATP_GRASP"/>
    <property type="match status" value="1"/>
</dbReference>
<dbReference type="GO" id="GO:0008716">
    <property type="term" value="F:D-alanine-D-alanine ligase activity"/>
    <property type="evidence" value="ECO:0007669"/>
    <property type="project" value="UniProtKB-UniRule"/>
</dbReference>
<dbReference type="GO" id="GO:0009252">
    <property type="term" value="P:peptidoglycan biosynthetic process"/>
    <property type="evidence" value="ECO:0007669"/>
    <property type="project" value="UniProtKB-UniRule"/>
</dbReference>
<evidence type="ECO:0000256" key="1">
    <source>
        <dbReference type="ARBA" id="ARBA00001936"/>
    </source>
</evidence>
<dbReference type="InterPro" id="IPR011095">
    <property type="entry name" value="Dala_Dala_lig_C"/>
</dbReference>
<dbReference type="InterPro" id="IPR005905">
    <property type="entry name" value="D_ala_D_ala"/>
</dbReference>
<keyword evidence="6 15" id="KW-0067">ATP-binding</keyword>
<dbReference type="InterPro" id="IPR000291">
    <property type="entry name" value="D-Ala_lig_Van_CS"/>
</dbReference>
<dbReference type="HAMAP" id="MF_00047">
    <property type="entry name" value="Dala_Dala_lig"/>
    <property type="match status" value="1"/>
</dbReference>
<evidence type="ECO:0000256" key="12">
    <source>
        <dbReference type="HAMAP-Rule" id="MF_00047"/>
    </source>
</evidence>
<keyword evidence="12" id="KW-0963">Cytoplasm</keyword>
<evidence type="ECO:0000256" key="13">
    <source>
        <dbReference type="PIRSR" id="PIRSR039102-1"/>
    </source>
</evidence>
<comment type="cofactor">
    <cofactor evidence="1">
        <name>Mn(2+)</name>
        <dbReference type="ChEBI" id="CHEBI:29035"/>
    </cofactor>
</comment>
<gene>
    <name evidence="12" type="primary">ddl</name>
    <name evidence="17" type="ORF">AAME72_09345</name>
</gene>
<dbReference type="SUPFAM" id="SSF56059">
    <property type="entry name" value="Glutathione synthetase ATP-binding domain-like"/>
    <property type="match status" value="1"/>
</dbReference>
<keyword evidence="10 14" id="KW-0464">Manganese</keyword>
<evidence type="ECO:0000256" key="7">
    <source>
        <dbReference type="ARBA" id="ARBA00022842"/>
    </source>
</evidence>
<evidence type="ECO:0000256" key="14">
    <source>
        <dbReference type="PIRSR" id="PIRSR039102-3"/>
    </source>
</evidence>
<keyword evidence="8 12" id="KW-0133">Cell shape</keyword>
<dbReference type="GO" id="GO:0008360">
    <property type="term" value="P:regulation of cell shape"/>
    <property type="evidence" value="ECO:0007669"/>
    <property type="project" value="UniProtKB-KW"/>
</dbReference>
<feature type="active site" evidence="13">
    <location>
        <position position="302"/>
    </location>
</feature>
<dbReference type="AlphaFoldDB" id="A0AAU7GJ75"/>
<reference evidence="17" key="1">
    <citation type="submission" date="2024-05" db="EMBL/GenBank/DDBJ databases">
        <title>The Natural Products Discovery Center: Release of the First 8490 Sequenced Strains for Exploring Actinobacteria Biosynthetic Diversity.</title>
        <authorList>
            <person name="Kalkreuter E."/>
            <person name="Kautsar S.A."/>
            <person name="Yang D."/>
            <person name="Bader C.D."/>
            <person name="Teijaro C.N."/>
            <person name="Fluegel L."/>
            <person name="Davis C.M."/>
            <person name="Simpson J.R."/>
            <person name="Lauterbach L."/>
            <person name="Steele A.D."/>
            <person name="Gui C."/>
            <person name="Meng S."/>
            <person name="Li G."/>
            <person name="Viehrig K."/>
            <person name="Ye F."/>
            <person name="Su P."/>
            <person name="Kiefer A.F."/>
            <person name="Nichols A."/>
            <person name="Cepeda A.J."/>
            <person name="Yan W."/>
            <person name="Fan B."/>
            <person name="Jiang Y."/>
            <person name="Adhikari A."/>
            <person name="Zheng C.-J."/>
            <person name="Schuster L."/>
            <person name="Cowan T.M."/>
            <person name="Smanski M.J."/>
            <person name="Chevrette M.G."/>
            <person name="de Carvalho L.P.S."/>
            <person name="Shen B."/>
        </authorList>
    </citation>
    <scope>NUCLEOTIDE SEQUENCE</scope>
    <source>
        <strain evidence="17">NPDC080035</strain>
    </source>
</reference>
<keyword evidence="7 14" id="KW-0460">Magnesium</keyword>
<dbReference type="EC" id="6.3.2.4" evidence="12"/>